<evidence type="ECO:0000313" key="2">
    <source>
        <dbReference type="Proteomes" id="UP000774617"/>
    </source>
</evidence>
<evidence type="ECO:0000313" key="1">
    <source>
        <dbReference type="EMBL" id="KAH7065274.1"/>
    </source>
</evidence>
<dbReference type="Pfam" id="PF07350">
    <property type="entry name" value="Gig2-like"/>
    <property type="match status" value="1"/>
</dbReference>
<dbReference type="Gene3D" id="2.60.120.330">
    <property type="entry name" value="B-lactam Antibiotic, Isopenicillin N Synthase, Chain"/>
    <property type="match status" value="1"/>
</dbReference>
<comment type="caution">
    <text evidence="1">The sequence shown here is derived from an EMBL/GenBank/DDBJ whole genome shotgun (WGS) entry which is preliminary data.</text>
</comment>
<sequence>MLSTLRHTSRLRARASLPAALHATRAVATAPSSTQKRAGDISDAFASLSGKEFAPLEPRIATVKKQLIAGREDAIRASWERLLKDLRSEIPHIVETGSKVVPEVEYKDIVNGTVSQEFVDEHRKRGVAIVRGVVDEKEARGYKEEIEEYVRANPHTKAFPSDNPQVFELYWSRPQMRARTHPNLLNTQRYLMSFWHSADPHAQISTQHPTAYADRLRIRRPGDAKFALGPHVDGGSVERWEPDGYGRGHVYDSVFAGDWESYDPWEASCRLPVISDMYQGVGACSMFRMFQGWLSMSETGPGEGTLLVNPLLSRATAYILLRPFFTPKKAPQDPRSEVFDDAFLHPDNWQLEREPSSWLQGATPGTGQELRPALHPHLDLARSMVHVPKVRPGDYVSWHCDGIHAVDQRHAGAGDSSVLYIPACPLTPANAEYLVRQRDCFLRGVPSPDFGGGEGESRHVGRPSREDVARLAGAEGRRALGLEQWDSTEEGLAPGQRAVLDHANRILGFHV</sequence>
<dbReference type="EMBL" id="JAGTJR010000001">
    <property type="protein sequence ID" value="KAH7065274.1"/>
    <property type="molecule type" value="Genomic_DNA"/>
</dbReference>
<dbReference type="Proteomes" id="UP000774617">
    <property type="component" value="Unassembled WGS sequence"/>
</dbReference>
<dbReference type="PANTHER" id="PTHR30613">
    <property type="entry name" value="UNCHARACTERIZED PROTEIN YBIU-RELATED"/>
    <property type="match status" value="1"/>
</dbReference>
<keyword evidence="2" id="KW-1185">Reference proteome</keyword>
<reference evidence="1 2" key="1">
    <citation type="journal article" date="2021" name="Nat. Commun.">
        <title>Genetic determinants of endophytism in the Arabidopsis root mycobiome.</title>
        <authorList>
            <person name="Mesny F."/>
            <person name="Miyauchi S."/>
            <person name="Thiergart T."/>
            <person name="Pickel B."/>
            <person name="Atanasova L."/>
            <person name="Karlsson M."/>
            <person name="Huettel B."/>
            <person name="Barry K.W."/>
            <person name="Haridas S."/>
            <person name="Chen C."/>
            <person name="Bauer D."/>
            <person name="Andreopoulos W."/>
            <person name="Pangilinan J."/>
            <person name="LaButti K."/>
            <person name="Riley R."/>
            <person name="Lipzen A."/>
            <person name="Clum A."/>
            <person name="Drula E."/>
            <person name="Henrissat B."/>
            <person name="Kohler A."/>
            <person name="Grigoriev I.V."/>
            <person name="Martin F.M."/>
            <person name="Hacquard S."/>
        </authorList>
    </citation>
    <scope>NUCLEOTIDE SEQUENCE [LARGE SCALE GENOMIC DNA]</scope>
    <source>
        <strain evidence="1 2">MPI-SDFR-AT-0080</strain>
    </source>
</reference>
<accession>A0ABQ8GVH9</accession>
<name>A0ABQ8GVH9_9PEZI</name>
<dbReference type="PANTHER" id="PTHR30613:SF1">
    <property type="entry name" value="DUF1479 DOMAIN PROTEIN (AFU_ORTHOLOGUE AFUA_5G09280)"/>
    <property type="match status" value="1"/>
</dbReference>
<dbReference type="InterPro" id="IPR027443">
    <property type="entry name" value="IPNS-like_sf"/>
</dbReference>
<dbReference type="InterPro" id="IPR010856">
    <property type="entry name" value="Gig2-like"/>
</dbReference>
<gene>
    <name evidence="1" type="ORF">B0J12DRAFT_613439</name>
</gene>
<proteinExistence type="predicted"/>
<protein>
    <submittedName>
        <fullName evidence="1">DUF1479-domain-containing protein</fullName>
    </submittedName>
</protein>
<dbReference type="SUPFAM" id="SSF51197">
    <property type="entry name" value="Clavaminate synthase-like"/>
    <property type="match status" value="1"/>
</dbReference>
<organism evidence="1 2">
    <name type="scientific">Macrophomina phaseolina</name>
    <dbReference type="NCBI Taxonomy" id="35725"/>
    <lineage>
        <taxon>Eukaryota</taxon>
        <taxon>Fungi</taxon>
        <taxon>Dikarya</taxon>
        <taxon>Ascomycota</taxon>
        <taxon>Pezizomycotina</taxon>
        <taxon>Dothideomycetes</taxon>
        <taxon>Dothideomycetes incertae sedis</taxon>
        <taxon>Botryosphaeriales</taxon>
        <taxon>Botryosphaeriaceae</taxon>
        <taxon>Macrophomina</taxon>
    </lineage>
</organism>